<feature type="transmembrane region" description="Helical" evidence="3">
    <location>
        <begin position="43"/>
        <end position="63"/>
    </location>
</feature>
<keyword evidence="7" id="KW-1185">Reference proteome</keyword>
<proteinExistence type="inferred from homology"/>
<protein>
    <submittedName>
        <fullName evidence="6">Heme lyase NrfEFG subunit NrfE</fullName>
    </submittedName>
</protein>
<keyword evidence="3" id="KW-0472">Membrane</keyword>
<name>A0ABS2HGX6_9VIBR</name>
<feature type="transmembrane region" description="Helical" evidence="3">
    <location>
        <begin position="6"/>
        <end position="31"/>
    </location>
</feature>
<comment type="similarity">
    <text evidence="1">Belongs to the CcmF/CycK/Ccl1/NrfE/CcsA family.</text>
</comment>
<feature type="transmembrane region" description="Helical" evidence="3">
    <location>
        <begin position="313"/>
        <end position="332"/>
    </location>
</feature>
<reference evidence="6 7" key="1">
    <citation type="submission" date="2021-02" db="EMBL/GenBank/DDBJ databases">
        <authorList>
            <person name="Park J.-S."/>
        </authorList>
    </citation>
    <scope>NUCLEOTIDE SEQUENCE [LARGE SCALE GENOMIC DNA]</scope>
    <source>
        <strain evidence="6 7">188UL20-2</strain>
    </source>
</reference>
<feature type="transmembrane region" description="Helical" evidence="3">
    <location>
        <begin position="83"/>
        <end position="105"/>
    </location>
</feature>
<evidence type="ECO:0000256" key="2">
    <source>
        <dbReference type="ARBA" id="ARBA00022748"/>
    </source>
</evidence>
<evidence type="ECO:0000256" key="1">
    <source>
        <dbReference type="ARBA" id="ARBA00009186"/>
    </source>
</evidence>
<evidence type="ECO:0000256" key="3">
    <source>
        <dbReference type="SAM" id="Phobius"/>
    </source>
</evidence>
<gene>
    <name evidence="6" type="primary">nrfE</name>
    <name evidence="6" type="ORF">JQC93_05795</name>
</gene>
<feature type="transmembrane region" description="Helical" evidence="3">
    <location>
        <begin position="250"/>
        <end position="266"/>
    </location>
</feature>
<dbReference type="InterPro" id="IPR032523">
    <property type="entry name" value="CcmF_C"/>
</dbReference>
<comment type="caution">
    <text evidence="6">The sequence shown here is derived from an EMBL/GenBank/DDBJ whole genome shotgun (WGS) entry which is preliminary data.</text>
</comment>
<feature type="transmembrane region" description="Helical" evidence="3">
    <location>
        <begin position="352"/>
        <end position="375"/>
    </location>
</feature>
<feature type="domain" description="Cytochrome c assembly protein" evidence="4">
    <location>
        <begin position="91"/>
        <end position="296"/>
    </location>
</feature>
<dbReference type="Proteomes" id="UP000809621">
    <property type="component" value="Unassembled WGS sequence"/>
</dbReference>
<dbReference type="PANTHER" id="PTHR43653:SF1">
    <property type="entry name" value="CYTOCHROME C-TYPE BIOGENESIS PROTEIN CCMF"/>
    <property type="match status" value="1"/>
</dbReference>
<dbReference type="PRINTS" id="PR01410">
    <property type="entry name" value="CCBIOGENESIS"/>
</dbReference>
<feature type="domain" description="Cytochrome c-type biogenesis protein CcmF C-terminal" evidence="5">
    <location>
        <begin position="332"/>
        <end position="423"/>
    </location>
</feature>
<keyword evidence="6" id="KW-0456">Lyase</keyword>
<feature type="transmembrane region" description="Helical" evidence="3">
    <location>
        <begin position="273"/>
        <end position="293"/>
    </location>
</feature>
<keyword evidence="2" id="KW-0201">Cytochrome c-type biogenesis</keyword>
<feature type="transmembrane region" description="Helical" evidence="3">
    <location>
        <begin position="126"/>
        <end position="148"/>
    </location>
</feature>
<sequence>MLSHLGLLLLCFSFSLSLTASVQLITVFIASPNKHWSARTIQYLVWLSFLAVTASMAMLAWSFYSNDFTNAYVAAHSNSQLPWFFRLAAVWGGHEGSMLFWVWVVHFWATLISTQSTNNTEYLKQTLLLMMSIGGVLSVFVLVFSNPFELQSMWVSEGRDLNPMLQDVALIIHPPLLYVGYVGFSAPFAAACIAVWNGQISTSWFSLIRIWSLVSWAFLTGGIALGAWWAYYELGWGGWWFWDPVENASLLPWLTATALIHSLFVVKRHVAFPVVALALCFVTFSLSLLGTFIVRSGVLTSVHAFAVDPSKGVVLIGLSVLVLLMGAIPLVLNAERLTTSHSVRWTPIRLFLLTSVGLLVLATMVVLLGTFYPMIFQILGLGSISVGAPYFNTLFSIICAVGLIALCLHLVTGIAYKHKGLIGTSLYICGLVLSYSAFGFTSYASILLLPLTFCAAALLTLQLTVRTHWVSYIAHMAILMLVAGSIVYEGHSYQVNRKVSVGESTDLIDYTLSFDEKRWLVGPNYTALEGRFSIADNVNSNSVYELTPQKRHYQVRVMNMSEPAIASLWHGDLYLSLGNKLADGSYIIKFQYKAGMSFVWIAAIMLIIAATLRLYSAITVPSQIREQT</sequence>
<evidence type="ECO:0000259" key="4">
    <source>
        <dbReference type="Pfam" id="PF01578"/>
    </source>
</evidence>
<dbReference type="InterPro" id="IPR003567">
    <property type="entry name" value="Cyt_c_biogenesis"/>
</dbReference>
<feature type="transmembrane region" description="Helical" evidence="3">
    <location>
        <begin position="395"/>
        <end position="416"/>
    </location>
</feature>
<dbReference type="NCBIfam" id="NF007691">
    <property type="entry name" value="PRK10369.1"/>
    <property type="match status" value="1"/>
</dbReference>
<feature type="domain" description="Cytochrome c-type biogenesis protein CcmF C-terminal" evidence="5">
    <location>
        <begin position="460"/>
        <end position="614"/>
    </location>
</feature>
<dbReference type="PANTHER" id="PTHR43653">
    <property type="entry name" value="CYTOCHROME C ASSEMBLY PROTEIN-RELATED"/>
    <property type="match status" value="1"/>
</dbReference>
<feature type="transmembrane region" description="Helical" evidence="3">
    <location>
        <begin position="469"/>
        <end position="488"/>
    </location>
</feature>
<keyword evidence="3" id="KW-1133">Transmembrane helix</keyword>
<evidence type="ECO:0000313" key="6">
    <source>
        <dbReference type="EMBL" id="MBM7035916.1"/>
    </source>
</evidence>
<dbReference type="Pfam" id="PF01578">
    <property type="entry name" value="Cytochrom_C_asm"/>
    <property type="match status" value="1"/>
</dbReference>
<feature type="transmembrane region" description="Helical" evidence="3">
    <location>
        <begin position="208"/>
        <end position="230"/>
    </location>
</feature>
<feature type="transmembrane region" description="Helical" evidence="3">
    <location>
        <begin position="428"/>
        <end position="449"/>
    </location>
</feature>
<dbReference type="GO" id="GO:0016829">
    <property type="term" value="F:lyase activity"/>
    <property type="evidence" value="ECO:0007669"/>
    <property type="project" value="UniProtKB-KW"/>
</dbReference>
<dbReference type="RefSeq" id="WP_205157534.1">
    <property type="nucleotide sequence ID" value="NZ_JAFEUM010000002.1"/>
</dbReference>
<dbReference type="Pfam" id="PF16327">
    <property type="entry name" value="CcmF_C"/>
    <property type="match status" value="2"/>
</dbReference>
<feature type="transmembrane region" description="Helical" evidence="3">
    <location>
        <begin position="168"/>
        <end position="196"/>
    </location>
</feature>
<evidence type="ECO:0000313" key="7">
    <source>
        <dbReference type="Proteomes" id="UP000809621"/>
    </source>
</evidence>
<evidence type="ECO:0000259" key="5">
    <source>
        <dbReference type="Pfam" id="PF16327"/>
    </source>
</evidence>
<dbReference type="EMBL" id="JAFEUM010000002">
    <property type="protein sequence ID" value="MBM7035916.1"/>
    <property type="molecule type" value="Genomic_DNA"/>
</dbReference>
<keyword evidence="3" id="KW-0812">Transmembrane</keyword>
<organism evidence="6 7">
    <name type="scientific">Vibrio ulleungensis</name>
    <dbReference type="NCBI Taxonomy" id="2807619"/>
    <lineage>
        <taxon>Bacteria</taxon>
        <taxon>Pseudomonadati</taxon>
        <taxon>Pseudomonadota</taxon>
        <taxon>Gammaproteobacteria</taxon>
        <taxon>Vibrionales</taxon>
        <taxon>Vibrionaceae</taxon>
        <taxon>Vibrio</taxon>
    </lineage>
</organism>
<feature type="transmembrane region" description="Helical" evidence="3">
    <location>
        <begin position="598"/>
        <end position="618"/>
    </location>
</feature>
<dbReference type="InterPro" id="IPR002541">
    <property type="entry name" value="Cyt_c_assembly"/>
</dbReference>
<accession>A0ABS2HGX6</accession>